<evidence type="ECO:0000256" key="6">
    <source>
        <dbReference type="SAM" id="Phobius"/>
    </source>
</evidence>
<feature type="transmembrane region" description="Helical" evidence="6">
    <location>
        <begin position="119"/>
        <end position="137"/>
    </location>
</feature>
<evidence type="ECO:0000256" key="4">
    <source>
        <dbReference type="ARBA" id="ARBA00022989"/>
    </source>
</evidence>
<dbReference type="Proteomes" id="UP001236663">
    <property type="component" value="Unassembled WGS sequence"/>
</dbReference>
<keyword evidence="4 6" id="KW-1133">Transmembrane helix</keyword>
<feature type="transmembrane region" description="Helical" evidence="6">
    <location>
        <begin position="204"/>
        <end position="221"/>
    </location>
</feature>
<keyword evidence="3 6" id="KW-0812">Transmembrane</keyword>
<evidence type="ECO:0000313" key="8">
    <source>
        <dbReference type="Proteomes" id="UP001236663"/>
    </source>
</evidence>
<dbReference type="EMBL" id="JAUFQS010000041">
    <property type="protein sequence ID" value="MDN3689715.1"/>
    <property type="molecule type" value="Genomic_DNA"/>
</dbReference>
<evidence type="ECO:0000256" key="2">
    <source>
        <dbReference type="ARBA" id="ARBA00007375"/>
    </source>
</evidence>
<feature type="transmembrane region" description="Helical" evidence="6">
    <location>
        <begin position="6"/>
        <end position="25"/>
    </location>
</feature>
<sequence>MYKKGIVWLYLFLFVALTDMALIVNFESQYRIYSKPLIIASLLGYFLQSTALIKGSLLRKSVSAALFFSLAGDVLLLFPNLFLYGLGAFFMTHICYIIAFKLTQNHIFNPLKVNFIKMFLYNLPVYILAAFVYFLIHKQLNELEIPLVLYLLVLVMMLTMARERFGRTNAASFWQLFLGAFLFFISDGFLALDRFFHPIPDGEVIIMGTYILAQLLIIMGIRSHLIYPRL</sequence>
<feature type="transmembrane region" description="Helical" evidence="6">
    <location>
        <begin position="77"/>
        <end position="99"/>
    </location>
</feature>
<evidence type="ECO:0000256" key="3">
    <source>
        <dbReference type="ARBA" id="ARBA00022692"/>
    </source>
</evidence>
<proteinExistence type="inferred from homology"/>
<dbReference type="PANTHER" id="PTHR31885">
    <property type="entry name" value="GH04784P"/>
    <property type="match status" value="1"/>
</dbReference>
<keyword evidence="8" id="KW-1185">Reference proteome</keyword>
<comment type="similarity">
    <text evidence="2">Belongs to the TMEM86 family.</text>
</comment>
<reference evidence="8" key="1">
    <citation type="journal article" date="2019" name="Int. J. Syst. Evol. Microbiol.">
        <title>The Global Catalogue of Microorganisms (GCM) 10K type strain sequencing project: providing services to taxonomists for standard genome sequencing and annotation.</title>
        <authorList>
            <consortium name="The Broad Institute Genomics Platform"/>
            <consortium name="The Broad Institute Genome Sequencing Center for Infectious Disease"/>
            <person name="Wu L."/>
            <person name="Ma J."/>
        </authorList>
    </citation>
    <scope>NUCLEOTIDE SEQUENCE [LARGE SCALE GENOMIC DNA]</scope>
    <source>
        <strain evidence="8">CECT 7706</strain>
    </source>
</reference>
<name>A0ABT8CD89_9BACT</name>
<dbReference type="PANTHER" id="PTHR31885:SF6">
    <property type="entry name" value="GH04784P"/>
    <property type="match status" value="1"/>
</dbReference>
<comment type="caution">
    <text evidence="7">The sequence shown here is derived from an EMBL/GenBank/DDBJ whole genome shotgun (WGS) entry which is preliminary data.</text>
</comment>
<feature type="transmembrane region" description="Helical" evidence="6">
    <location>
        <begin position="37"/>
        <end position="57"/>
    </location>
</feature>
<dbReference type="Pfam" id="PF07947">
    <property type="entry name" value="YhhN"/>
    <property type="match status" value="1"/>
</dbReference>
<comment type="subcellular location">
    <subcellularLocation>
        <location evidence="1">Membrane</location>
        <topology evidence="1">Multi-pass membrane protein</topology>
    </subcellularLocation>
</comment>
<keyword evidence="5 6" id="KW-0472">Membrane</keyword>
<feature type="transmembrane region" description="Helical" evidence="6">
    <location>
        <begin position="143"/>
        <end position="161"/>
    </location>
</feature>
<dbReference type="InterPro" id="IPR012506">
    <property type="entry name" value="TMEM86B-like"/>
</dbReference>
<feature type="transmembrane region" description="Helical" evidence="6">
    <location>
        <begin position="173"/>
        <end position="192"/>
    </location>
</feature>
<evidence type="ECO:0000256" key="5">
    <source>
        <dbReference type="ARBA" id="ARBA00023136"/>
    </source>
</evidence>
<evidence type="ECO:0000256" key="1">
    <source>
        <dbReference type="ARBA" id="ARBA00004141"/>
    </source>
</evidence>
<protein>
    <submittedName>
        <fullName evidence="7">Lysoplasmalogenase</fullName>
    </submittedName>
</protein>
<organism evidence="7 8">
    <name type="scientific">Cyclobacterium jeungdonense</name>
    <dbReference type="NCBI Taxonomy" id="708087"/>
    <lineage>
        <taxon>Bacteria</taxon>
        <taxon>Pseudomonadati</taxon>
        <taxon>Bacteroidota</taxon>
        <taxon>Cytophagia</taxon>
        <taxon>Cytophagales</taxon>
        <taxon>Cyclobacteriaceae</taxon>
        <taxon>Cyclobacterium</taxon>
    </lineage>
</organism>
<dbReference type="RefSeq" id="WP_163385448.1">
    <property type="nucleotide sequence ID" value="NZ_JAUFQS010000041.1"/>
</dbReference>
<accession>A0ABT8CD89</accession>
<evidence type="ECO:0000313" key="7">
    <source>
        <dbReference type="EMBL" id="MDN3689715.1"/>
    </source>
</evidence>
<gene>
    <name evidence="7" type="ORF">QWZ15_17960</name>
</gene>